<dbReference type="AlphaFoldDB" id="A0A9X4MCS8"/>
<keyword evidence="2" id="KW-1185">Reference proteome</keyword>
<evidence type="ECO:0008006" key="3">
    <source>
        <dbReference type="Google" id="ProtNLM"/>
    </source>
</evidence>
<dbReference type="EMBL" id="VBTY01000300">
    <property type="protein sequence ID" value="MDG3497209.1"/>
    <property type="molecule type" value="Genomic_DNA"/>
</dbReference>
<dbReference type="Proteomes" id="UP001152872">
    <property type="component" value="Unassembled WGS sequence"/>
</dbReference>
<proteinExistence type="predicted"/>
<name>A0A9X4MCS8_9CYAN</name>
<accession>A0A9X4MCS8</accession>
<protein>
    <recommendedName>
        <fullName evidence="3">SMI1/KNR4 family protein</fullName>
    </recommendedName>
</protein>
<evidence type="ECO:0000313" key="1">
    <source>
        <dbReference type="EMBL" id="MDG3497209.1"/>
    </source>
</evidence>
<organism evidence="1 2">
    <name type="scientific">Pseudanabaena catenata USMAC16</name>
    <dbReference type="NCBI Taxonomy" id="1855837"/>
    <lineage>
        <taxon>Bacteria</taxon>
        <taxon>Bacillati</taxon>
        <taxon>Cyanobacteriota</taxon>
        <taxon>Cyanophyceae</taxon>
        <taxon>Pseudanabaenales</taxon>
        <taxon>Pseudanabaenaceae</taxon>
        <taxon>Pseudanabaena</taxon>
    </lineage>
</organism>
<gene>
    <name evidence="1" type="ORF">FEV09_21965</name>
</gene>
<sequence>MSEEFYILYQWHNGLDISVITDDLRFDSYIRFFSPLNICLEDYHFLMKLKWDCDFDDEKLNPKWFPIISNNGESYFFTKGATDQTSSSELIYLWASEDWSFGPNYESIESFVKSIYECYITGVYDIDDNEEVICTNEKLEEEIHRKYNPNQPSWELKFE</sequence>
<comment type="caution">
    <text evidence="1">The sequence shown here is derived from an EMBL/GenBank/DDBJ whole genome shotgun (WGS) entry which is preliminary data.</text>
</comment>
<reference evidence="1" key="1">
    <citation type="submission" date="2019-05" db="EMBL/GenBank/DDBJ databases">
        <title>Whole genome sequencing of Pseudanabaena catenata USMAC16.</title>
        <authorList>
            <person name="Khan Z."/>
            <person name="Omar W.M."/>
            <person name="Convey P."/>
            <person name="Merican F."/>
            <person name="Najimudin N."/>
        </authorList>
    </citation>
    <scope>NUCLEOTIDE SEQUENCE</scope>
    <source>
        <strain evidence="1">USMAC16</strain>
    </source>
</reference>
<evidence type="ECO:0000313" key="2">
    <source>
        <dbReference type="Proteomes" id="UP001152872"/>
    </source>
</evidence>
<dbReference type="RefSeq" id="WP_040690049.1">
    <property type="nucleotide sequence ID" value="NZ_VBTY01000300.1"/>
</dbReference>